<feature type="region of interest" description="Disordered" evidence="1">
    <location>
        <begin position="172"/>
        <end position="256"/>
    </location>
</feature>
<keyword evidence="3" id="KW-1185">Reference proteome</keyword>
<sequence>MIGKCATCRFNGTKCEIEEAPLPVNRIKTAKAFEVTGVDLTDPVDTSERAESMDCPIYLTRELFTSSQQSQSSSGNDITPLSPQKSTLSHETYPSSPLKRRKLQNKINVIDPKVSTILDRTQTIKRKAVLLVASNLTGRTKTTINDWFNVCWEVCTQIVSLNIRSRLIGTDADPLHRTGETNPPPSAQPPAHTALTAPRLSPAPRRHVPSEHRRRPPRHFQCLMPRPRRPRNSQSPAPMRRRRPHHQLPRPATMHK</sequence>
<feature type="region of interest" description="Disordered" evidence="1">
    <location>
        <begin position="67"/>
        <end position="97"/>
    </location>
</feature>
<reference evidence="2" key="1">
    <citation type="submission" date="2019-08" db="EMBL/GenBank/DDBJ databases">
        <title>The genome of the North American firefly Photinus pyralis.</title>
        <authorList>
            <consortium name="Photinus pyralis genome working group"/>
            <person name="Fallon T.R."/>
            <person name="Sander Lower S.E."/>
            <person name="Weng J.-K."/>
        </authorList>
    </citation>
    <scope>NUCLEOTIDE SEQUENCE</scope>
    <source>
        <strain evidence="2">TRF0915ILg1</strain>
        <tissue evidence="2">Whole body</tissue>
    </source>
</reference>
<accession>A0A8K0GKQ9</accession>
<gene>
    <name evidence="2" type="ORF">ILUMI_04840</name>
</gene>
<evidence type="ECO:0000256" key="1">
    <source>
        <dbReference type="SAM" id="MobiDB-lite"/>
    </source>
</evidence>
<organism evidence="2 3">
    <name type="scientific">Ignelater luminosus</name>
    <name type="common">Cucubano</name>
    <name type="synonym">Pyrophorus luminosus</name>
    <dbReference type="NCBI Taxonomy" id="2038154"/>
    <lineage>
        <taxon>Eukaryota</taxon>
        <taxon>Metazoa</taxon>
        <taxon>Ecdysozoa</taxon>
        <taxon>Arthropoda</taxon>
        <taxon>Hexapoda</taxon>
        <taxon>Insecta</taxon>
        <taxon>Pterygota</taxon>
        <taxon>Neoptera</taxon>
        <taxon>Endopterygota</taxon>
        <taxon>Coleoptera</taxon>
        <taxon>Polyphaga</taxon>
        <taxon>Elateriformia</taxon>
        <taxon>Elateroidea</taxon>
        <taxon>Elateridae</taxon>
        <taxon>Agrypninae</taxon>
        <taxon>Pyrophorini</taxon>
        <taxon>Ignelater</taxon>
    </lineage>
</organism>
<evidence type="ECO:0000313" key="2">
    <source>
        <dbReference type="EMBL" id="KAF2901348.1"/>
    </source>
</evidence>
<feature type="compositionally biased region" description="Basic residues" evidence="1">
    <location>
        <begin position="239"/>
        <end position="256"/>
    </location>
</feature>
<comment type="caution">
    <text evidence="2">The sequence shown here is derived from an EMBL/GenBank/DDBJ whole genome shotgun (WGS) entry which is preliminary data.</text>
</comment>
<dbReference type="Proteomes" id="UP000801492">
    <property type="component" value="Unassembled WGS sequence"/>
</dbReference>
<dbReference type="EMBL" id="VTPC01001692">
    <property type="protein sequence ID" value="KAF2901348.1"/>
    <property type="molecule type" value="Genomic_DNA"/>
</dbReference>
<name>A0A8K0GKQ9_IGNLU</name>
<evidence type="ECO:0000313" key="3">
    <source>
        <dbReference type="Proteomes" id="UP000801492"/>
    </source>
</evidence>
<proteinExistence type="predicted"/>
<feature type="compositionally biased region" description="Basic residues" evidence="1">
    <location>
        <begin position="204"/>
        <end position="218"/>
    </location>
</feature>
<protein>
    <submittedName>
        <fullName evidence="2">Uncharacterized protein</fullName>
    </submittedName>
</protein>
<dbReference type="AlphaFoldDB" id="A0A8K0GKQ9"/>
<feature type="compositionally biased region" description="Polar residues" evidence="1">
    <location>
        <begin position="75"/>
        <end position="95"/>
    </location>
</feature>